<accession>A0A347VNC0</accession>
<keyword evidence="1" id="KW-1133">Transmembrane helix</keyword>
<evidence type="ECO:0000256" key="1">
    <source>
        <dbReference type="SAM" id="Phobius"/>
    </source>
</evidence>
<dbReference type="Proteomes" id="UP000029714">
    <property type="component" value="Unassembled WGS sequence"/>
</dbReference>
<proteinExistence type="predicted"/>
<organism evidence="3 4">
    <name type="scientific">Helicobacter saguini</name>
    <dbReference type="NCBI Taxonomy" id="1548018"/>
    <lineage>
        <taxon>Bacteria</taxon>
        <taxon>Pseudomonadati</taxon>
        <taxon>Campylobacterota</taxon>
        <taxon>Epsilonproteobacteria</taxon>
        <taxon>Campylobacterales</taxon>
        <taxon>Helicobacteraceae</taxon>
        <taxon>Helicobacter</taxon>
    </lineage>
</organism>
<evidence type="ECO:0000313" key="4">
    <source>
        <dbReference type="Proteomes" id="UP000029714"/>
    </source>
</evidence>
<reference evidence="3 4" key="1">
    <citation type="journal article" date="2014" name="Genome Announc.">
        <title>Draft genome sequences of eight enterohepatic helicobacter species isolated from both laboratory and wild rodents.</title>
        <authorList>
            <person name="Sheh A."/>
            <person name="Shen Z."/>
            <person name="Fox J.G."/>
        </authorList>
    </citation>
    <scope>NUCLEOTIDE SEQUENCE [LARGE SCALE GENOMIC DNA]</scope>
    <source>
        <strain evidence="3 4">MIT 97-6194</strain>
    </source>
</reference>
<feature type="transmembrane region" description="Helical" evidence="1">
    <location>
        <begin position="219"/>
        <end position="247"/>
    </location>
</feature>
<dbReference type="Proteomes" id="UP000477070">
    <property type="component" value="Unassembled WGS sequence"/>
</dbReference>
<evidence type="ECO:0000313" key="5">
    <source>
        <dbReference type="Proteomes" id="UP000477070"/>
    </source>
</evidence>
<reference evidence="2 5" key="4">
    <citation type="submission" date="2019-12" db="EMBL/GenBank/DDBJ databases">
        <title>Multi-Generational Helicobacter saguini Isolates.</title>
        <authorList>
            <person name="Mannion A."/>
            <person name="Shen Z."/>
            <person name="Fox J.G."/>
        </authorList>
    </citation>
    <scope>NUCLEOTIDE SEQUENCE [LARGE SCALE GENOMIC DNA]</scope>
    <source>
        <strain evidence="2">16-048</strain>
        <strain evidence="5">16-048 (F4)</strain>
    </source>
</reference>
<protein>
    <submittedName>
        <fullName evidence="3">Uncharacterized protein</fullName>
    </submittedName>
</protein>
<evidence type="ECO:0000313" key="3">
    <source>
        <dbReference type="EMBL" id="TLD95685.1"/>
    </source>
</evidence>
<dbReference type="AlphaFoldDB" id="A0A347VNC0"/>
<keyword evidence="4" id="KW-1185">Reference proteome</keyword>
<name>A0A347VNC0_9HELI</name>
<comment type="caution">
    <text evidence="3">The sequence shown here is derived from an EMBL/GenBank/DDBJ whole genome shotgun (WGS) entry which is preliminary data.</text>
</comment>
<gene>
    <name evidence="2" type="ORF">DCO61_07515</name>
    <name evidence="3" type="ORF">LS64_002200</name>
</gene>
<feature type="transmembrane region" description="Helical" evidence="1">
    <location>
        <begin position="268"/>
        <end position="289"/>
    </location>
</feature>
<keyword evidence="1" id="KW-0472">Membrane</keyword>
<dbReference type="EMBL" id="JRMP02000002">
    <property type="protein sequence ID" value="TLD95685.1"/>
    <property type="molecule type" value="Genomic_DNA"/>
</dbReference>
<sequence>MSVKITQISFKYNTNDIKYTIDNLIYNAKSDITFISNHYNILYTKIDSSTLENLLVKKQKNIKKVYAYFYNDIDSKTQTRNLTYKVLQTDSNDIFKNFLNSIKNQANKNKKQRLLDLNNALHSNPSNKDSIESEIKTIKNYKDDIFSNMNFIDFDTFNKEVKILNKNIIAQLESNTKIYDLSLITLQETKENINNAFDNLLSFIMQTYKDGNNQKDKNLFILISGLLIECILFIITSNYLSLAITTIDMIFQMYEYHKNNKFFEENKFYFPLIIPILESFFTQVSYGIATCTKSLSNSFLICDNNFIMFSNIDSINSNKYIMSNQVALSGSFTNIESKEEFISAITQKLSNSNIDSKSSGKIFTRFNSSFESNSCYDMLQKKCLGGSFLNFMYIQHPFFTSQTLATLIARSKSNNETSKTSKNYLFITNSPARLINKTAEYIYTSSELLNFKINGRPQINDMQKVNNANKDYSKYDLEKRKSNRIAPLVVSLSPFARIARNIYEGLKTKTESIDISNHIPIASSVNSLINYFVDITIEPQAYKYISKFFQPEINLNNINKNLQNIRKKILSNTNEFLESLRTKKDLSYFHYEISSIFIITIYLSVLKQMNFSLIFKGEFLEIKDMDFKNNALRFNFGIANYASFNNSNSIFLISKLQKKNNIQDNICLEELIESFESFSFNNKEFVFENLHINLDSNHVSNANVFSSLSIISVFESNFLNDEEKASFKLLDEPTKKSLMEIILDLASHILKDSFLFIFPLPQYFINNNMQELEKNAIKLMIILSFAYNTKLKKYAWLSMFGIFSNIFKDIYKHFNDNTLKEYAKHTKTIFSKKITQFKSYYKTTLQSNSNNHTKAIKQISLDSIKSISFNTRSALIVIFMQNISKLIINDLWKTHFEKMKDRYEELEFIFTEKYNPPYAIMKEDYVYYPLEIQAQL</sequence>
<reference evidence="3 4" key="2">
    <citation type="journal article" date="2016" name="Infect. Immun.">
        <title>Helicobacter saguini, a Novel Helicobacter Isolated from Cotton-Top Tamarins with Ulcerative Colitis, Has Proinflammatory Properties and Induces Typhlocolitis and Dysplasia in Gnotobiotic IL-10-/- Mice.</title>
        <authorList>
            <person name="Shen Z."/>
            <person name="Mannion A."/>
            <person name="Whary M.T."/>
            <person name="Muthupalani S."/>
            <person name="Sheh A."/>
            <person name="Feng Y."/>
            <person name="Gong G."/>
            <person name="Vandamme P."/>
            <person name="Holcombe H.R."/>
            <person name="Paster B.J."/>
            <person name="Fox J.G."/>
        </authorList>
    </citation>
    <scope>NUCLEOTIDE SEQUENCE [LARGE SCALE GENOMIC DNA]</scope>
    <source>
        <strain evidence="3 4">MIT 97-6194</strain>
    </source>
</reference>
<reference evidence="3" key="3">
    <citation type="submission" date="2018-04" db="EMBL/GenBank/DDBJ databases">
        <authorList>
            <person name="Sheh A."/>
            <person name="Shen Z."/>
            <person name="Mannion A.J."/>
            <person name="Fox J.G."/>
        </authorList>
    </citation>
    <scope>NUCLEOTIDE SEQUENCE</scope>
    <source>
        <strain evidence="3">MIT 97-6194</strain>
    </source>
</reference>
<dbReference type="STRING" id="1548018.LS64_05100"/>
<evidence type="ECO:0000313" key="2">
    <source>
        <dbReference type="EMBL" id="MWV69851.1"/>
    </source>
</evidence>
<dbReference type="EMBL" id="QBIU01000001">
    <property type="protein sequence ID" value="MWV69851.1"/>
    <property type="molecule type" value="Genomic_DNA"/>
</dbReference>
<dbReference type="RefSeq" id="WP_034571297.1">
    <property type="nucleotide sequence ID" value="NZ_JRMP02000002.1"/>
</dbReference>
<keyword evidence="1" id="KW-0812">Transmembrane</keyword>